<dbReference type="Gene3D" id="3.40.50.10140">
    <property type="entry name" value="Toll/interleukin-1 receptor homology (TIR) domain"/>
    <property type="match status" value="1"/>
</dbReference>
<dbReference type="InterPro" id="IPR035897">
    <property type="entry name" value="Toll_tir_struct_dom_sf"/>
</dbReference>
<comment type="caution">
    <text evidence="3">The sequence shown here is derived from an EMBL/GenBank/DDBJ whole genome shotgun (WGS) entry which is preliminary data.</text>
</comment>
<dbReference type="Pfam" id="PF13676">
    <property type="entry name" value="TIR_2"/>
    <property type="match status" value="1"/>
</dbReference>
<accession>A0ABT0RMR0</accession>
<dbReference type="SMART" id="SM00028">
    <property type="entry name" value="TPR"/>
    <property type="match status" value="2"/>
</dbReference>
<dbReference type="InterPro" id="IPR011990">
    <property type="entry name" value="TPR-like_helical_dom_sf"/>
</dbReference>
<keyword evidence="4" id="KW-1185">Reference proteome</keyword>
<reference evidence="3" key="1">
    <citation type="submission" date="2022-05" db="EMBL/GenBank/DDBJ databases">
        <authorList>
            <person name="Jo J.-H."/>
            <person name="Im W.-T."/>
        </authorList>
    </citation>
    <scope>NUCLEOTIDE SEQUENCE</scope>
    <source>
        <strain evidence="3">SE158</strain>
    </source>
</reference>
<dbReference type="EMBL" id="JAMGBD010000001">
    <property type="protein sequence ID" value="MCL6683927.1"/>
    <property type="molecule type" value="Genomic_DNA"/>
</dbReference>
<evidence type="ECO:0000313" key="4">
    <source>
        <dbReference type="Proteomes" id="UP001165363"/>
    </source>
</evidence>
<sequence>MREVALVSPRSVAGTSRRERPSVTPRYWAFLSYSHKDSETADWLHGALEKFAVPRSLVGNDSPHGPIPARFSPIFRDRQELAAASDLGHTIREALAASRCLIVLCSPDAARSRWTNEEIIAFKKAHPSGCVLAAIVDGEPFASELPGHEGEECFPPALRQKFDSRGRPTGKRAEPIAADLRPTGDGRQLGLLKIIAGMLGVGLDDLVQREQQRRHKRLTTIAAASLTGMVLTSGLAVFAFEKRDEARDQRREAEGLVGFMLGDLRQKLEPIGRLDALDAVGSRALAYFAKQDKSELSDAALAQRSKALTMMGEIAQTRGDLEGARARYAEAMSGTAEMVRRSPDDPERLFEHAQNVFWIGEIARERGQLDQAEAAAREYKNLSYRMTSIDPASVRYRMETQYSDAELGIVYLAKRRFPEASRQFKAAVATIERVAAAEPNNREYQLNFSKSLAWLADAQWSEGKLDEAIAQREREVDLLTRLSKRGRDVEYLEQMIIAHQALGRLFASRGESKEALEHLNAAVSVAENLIPSEPDNMRWVEYAASSKLALANTLLAYGSKEEAGVQARAGCDMVSRLLARSTQVTYWQEVNRDCLAVRAELALAANATDEAASLAGQLLRSTQAVGKGPSLDDRYKLAAAQRLVGDVADRQGDRARALQAWQAGLATLPKNVTERPRELGERVELLKRVGRNAEARAIEARLAAMGFRRSI</sequence>
<feature type="transmembrane region" description="Helical" evidence="1">
    <location>
        <begin position="218"/>
        <end position="240"/>
    </location>
</feature>
<evidence type="ECO:0000313" key="3">
    <source>
        <dbReference type="EMBL" id="MCL6683927.1"/>
    </source>
</evidence>
<dbReference type="InterPro" id="IPR000157">
    <property type="entry name" value="TIR_dom"/>
</dbReference>
<gene>
    <name evidence="3" type="ORF">LZ536_08435</name>
</gene>
<proteinExistence type="predicted"/>
<feature type="domain" description="TIR" evidence="2">
    <location>
        <begin position="30"/>
        <end position="137"/>
    </location>
</feature>
<protein>
    <submittedName>
        <fullName evidence="3">TIR domain-containing protein</fullName>
    </submittedName>
</protein>
<dbReference type="Gene3D" id="1.25.40.10">
    <property type="entry name" value="Tetratricopeptide repeat domain"/>
    <property type="match status" value="2"/>
</dbReference>
<evidence type="ECO:0000256" key="1">
    <source>
        <dbReference type="SAM" id="Phobius"/>
    </source>
</evidence>
<dbReference type="SUPFAM" id="SSF48452">
    <property type="entry name" value="TPR-like"/>
    <property type="match status" value="2"/>
</dbReference>
<dbReference type="InterPro" id="IPR019734">
    <property type="entry name" value="TPR_rpt"/>
</dbReference>
<dbReference type="RefSeq" id="WP_249848074.1">
    <property type="nucleotide sequence ID" value="NZ_JAMGBD010000001.1"/>
</dbReference>
<keyword evidence="1" id="KW-0812">Transmembrane</keyword>
<evidence type="ECO:0000259" key="2">
    <source>
        <dbReference type="Pfam" id="PF13676"/>
    </source>
</evidence>
<organism evidence="3 4">
    <name type="scientific">Sphingomonas alba</name>
    <dbReference type="NCBI Taxonomy" id="2908208"/>
    <lineage>
        <taxon>Bacteria</taxon>
        <taxon>Pseudomonadati</taxon>
        <taxon>Pseudomonadota</taxon>
        <taxon>Alphaproteobacteria</taxon>
        <taxon>Sphingomonadales</taxon>
        <taxon>Sphingomonadaceae</taxon>
        <taxon>Sphingomonas</taxon>
    </lineage>
</organism>
<keyword evidence="1" id="KW-0472">Membrane</keyword>
<keyword evidence="1" id="KW-1133">Transmembrane helix</keyword>
<dbReference type="SUPFAM" id="SSF52200">
    <property type="entry name" value="Toll/Interleukin receptor TIR domain"/>
    <property type="match status" value="1"/>
</dbReference>
<name>A0ABT0RMR0_9SPHN</name>
<dbReference type="Proteomes" id="UP001165363">
    <property type="component" value="Unassembled WGS sequence"/>
</dbReference>